<sequence length="54" mass="6015">MPFGGSCVETFILKGKNERKFNFEANCIETALVRFGKGRHSRFHPGPANFPTGD</sequence>
<dbReference type="Pfam" id="PF16011">
    <property type="entry name" value="CBM9_2"/>
    <property type="match status" value="1"/>
</dbReference>
<dbReference type="EMBL" id="QGGQ01000001">
    <property type="protein sequence ID" value="PWK25567.1"/>
    <property type="molecule type" value="Genomic_DNA"/>
</dbReference>
<dbReference type="InterPro" id="IPR010502">
    <property type="entry name" value="Carb-bd_dom_fam9"/>
</dbReference>
<accession>A0A316E4G6</accession>
<reference evidence="2 5" key="2">
    <citation type="submission" date="2020-07" db="EMBL/GenBank/DDBJ databases">
        <title>The draft genome sequence of Maribacter polysiphoniae KCTC 22021.</title>
        <authorList>
            <person name="Mu L."/>
        </authorList>
    </citation>
    <scope>NUCLEOTIDE SEQUENCE [LARGE SCALE GENOMIC DNA]</scope>
    <source>
        <strain evidence="2 5">KCTC 22021</strain>
    </source>
</reference>
<evidence type="ECO:0000259" key="1">
    <source>
        <dbReference type="Pfam" id="PF16011"/>
    </source>
</evidence>
<dbReference type="OrthoDB" id="9801646at2"/>
<evidence type="ECO:0000313" key="5">
    <source>
        <dbReference type="Proteomes" id="UP000651837"/>
    </source>
</evidence>
<evidence type="ECO:0000313" key="2">
    <source>
        <dbReference type="EMBL" id="MBD1260107.1"/>
    </source>
</evidence>
<proteinExistence type="predicted"/>
<keyword evidence="5" id="KW-1185">Reference proteome</keyword>
<feature type="domain" description="Carbohydrate-binding" evidence="1">
    <location>
        <begin position="5"/>
        <end position="44"/>
    </location>
</feature>
<dbReference type="Proteomes" id="UP000651837">
    <property type="component" value="Unassembled WGS sequence"/>
</dbReference>
<dbReference type="Proteomes" id="UP000245667">
    <property type="component" value="Unassembled WGS sequence"/>
</dbReference>
<name>A0A316E4G6_9FLAO</name>
<dbReference type="EMBL" id="JACWLN010000002">
    <property type="protein sequence ID" value="MBD1260107.1"/>
    <property type="molecule type" value="Genomic_DNA"/>
</dbReference>
<dbReference type="GO" id="GO:0016052">
    <property type="term" value="P:carbohydrate catabolic process"/>
    <property type="evidence" value="ECO:0007669"/>
    <property type="project" value="InterPro"/>
</dbReference>
<gene>
    <name evidence="2" type="ORF">HZY62_05890</name>
    <name evidence="3" type="ORF">LX92_00309</name>
</gene>
<evidence type="ECO:0000313" key="3">
    <source>
        <dbReference type="EMBL" id="PWK25567.1"/>
    </source>
</evidence>
<dbReference type="GO" id="GO:0030246">
    <property type="term" value="F:carbohydrate binding"/>
    <property type="evidence" value="ECO:0007669"/>
    <property type="project" value="InterPro"/>
</dbReference>
<dbReference type="RefSeq" id="WP_109648509.1">
    <property type="nucleotide sequence ID" value="NZ_JACWLN010000002.1"/>
</dbReference>
<evidence type="ECO:0000313" key="4">
    <source>
        <dbReference type="Proteomes" id="UP000245667"/>
    </source>
</evidence>
<organism evidence="3 4">
    <name type="scientific">Maribacter polysiphoniae</name>
    <dbReference type="NCBI Taxonomy" id="429344"/>
    <lineage>
        <taxon>Bacteria</taxon>
        <taxon>Pseudomonadati</taxon>
        <taxon>Bacteroidota</taxon>
        <taxon>Flavobacteriia</taxon>
        <taxon>Flavobacteriales</taxon>
        <taxon>Flavobacteriaceae</taxon>
        <taxon>Maribacter</taxon>
    </lineage>
</organism>
<protein>
    <submittedName>
        <fullName evidence="3">Cellulose/xylan binding protein with CBM9 domain</fullName>
    </submittedName>
</protein>
<comment type="caution">
    <text evidence="3">The sequence shown here is derived from an EMBL/GenBank/DDBJ whole genome shotgun (WGS) entry which is preliminary data.</text>
</comment>
<dbReference type="AlphaFoldDB" id="A0A316E4G6"/>
<dbReference type="GO" id="GO:0004553">
    <property type="term" value="F:hydrolase activity, hydrolyzing O-glycosyl compounds"/>
    <property type="evidence" value="ECO:0007669"/>
    <property type="project" value="InterPro"/>
</dbReference>
<reference evidence="3 4" key="1">
    <citation type="submission" date="2018-05" db="EMBL/GenBank/DDBJ databases">
        <title>Genomic Encyclopedia of Archaeal and Bacterial Type Strains, Phase II (KMG-II): from individual species to whole genera.</title>
        <authorList>
            <person name="Goeker M."/>
        </authorList>
    </citation>
    <scope>NUCLEOTIDE SEQUENCE [LARGE SCALE GENOMIC DNA]</scope>
    <source>
        <strain evidence="3 4">DSM 23514</strain>
    </source>
</reference>